<sequence length="139" mass="15441">MIESPTRYSCVFVGRVITAQQGDAYKPATDLRFAHKALGISRGDFVHICASPTSISRPPVISDCAVFGPTEGLAANRCRLRRRRMSTVAARCRMAVTLARILIPQNGRGRKTDQLHRRKESPHQFILTAISSNRRACYG</sequence>
<organism evidence="1 2">
    <name type="scientific">Mesorhizobium dulcispinae</name>
    <dbReference type="NCBI Taxonomy" id="3072316"/>
    <lineage>
        <taxon>Bacteria</taxon>
        <taxon>Pseudomonadati</taxon>
        <taxon>Pseudomonadota</taxon>
        <taxon>Alphaproteobacteria</taxon>
        <taxon>Hyphomicrobiales</taxon>
        <taxon>Phyllobacteriaceae</taxon>
        <taxon>Mesorhizobium</taxon>
    </lineage>
</organism>
<dbReference type="Proteomes" id="UP001271780">
    <property type="component" value="Unassembled WGS sequence"/>
</dbReference>
<keyword evidence="2" id="KW-1185">Reference proteome</keyword>
<dbReference type="EMBL" id="JAVIIZ010000002">
    <property type="protein sequence ID" value="MDX8471558.1"/>
    <property type="molecule type" value="Genomic_DNA"/>
</dbReference>
<name>A0ABU4XAM8_9HYPH</name>
<dbReference type="RefSeq" id="WP_320315898.1">
    <property type="nucleotide sequence ID" value="NZ_JAVIIX010000003.1"/>
</dbReference>
<comment type="caution">
    <text evidence="1">The sequence shown here is derived from an EMBL/GenBank/DDBJ whole genome shotgun (WGS) entry which is preliminary data.</text>
</comment>
<proteinExistence type="predicted"/>
<reference evidence="1 2" key="1">
    <citation type="submission" date="2023-08" db="EMBL/GenBank/DDBJ databases">
        <title>Implementing the SeqCode for naming new Mesorhizobium species isolated from Vachellia karroo root nodules.</title>
        <authorList>
            <person name="Van Lill M."/>
        </authorList>
    </citation>
    <scope>NUCLEOTIDE SEQUENCE [LARGE SCALE GENOMIC DNA]</scope>
    <source>
        <strain evidence="1 2">VK23A</strain>
    </source>
</reference>
<evidence type="ECO:0000313" key="1">
    <source>
        <dbReference type="EMBL" id="MDX8471558.1"/>
    </source>
</evidence>
<evidence type="ECO:0000313" key="2">
    <source>
        <dbReference type="Proteomes" id="UP001271780"/>
    </source>
</evidence>
<gene>
    <name evidence="1" type="ORF">RFM27_05695</name>
</gene>
<accession>A0ABU4XAM8</accession>
<protein>
    <submittedName>
        <fullName evidence="1">Uncharacterized protein</fullName>
    </submittedName>
</protein>